<sequence>AQMVANVETAPRTYGNWKRESVAGYFGLGPKTAAVFYGLILVALIALFNRWWLTLGGAVVVMALIQILYRVRDRHHRHTGDKLATVLGWQRQKLTGANLYRSGPLGVDRLGKNRLPGLAARSELLEVQDALGRDFCIIRSPARRHYTVVLSANPDGNALVDQDQVDTWVAMWGNFLAAVGDEARLVGFTVTIETAPDSGAMLTREVNMNTSSDAPEFAQHYMQEVLDTFPEGAASTTAWLAFTYQMEPGATKDQHEFIRFFQSRMTFLTTHLQGTGVGSVTPVTADELCEYIRVSYDPAAATLVEDARAAGESLHLDWEETGPSAYDAGWDSFRHDSGVSVSWYMSQAPRGHVISRVLEPLLEPIHLVERKRVTLIYRPIPSEEAGEMVVNDSTSARHRATRSNADERDSMEYQQAKTTEREEAQGAGLVRFGMIVTATTRNPDNLDQIVTAVEARGRSAGRIRLRRAWATQASAFAAALPLGVVLPEQISIRRGGQH</sequence>
<dbReference type="InterPro" id="IPR049978">
    <property type="entry name" value="SCO6880-like"/>
</dbReference>
<comment type="caution">
    <text evidence="3">The sequence shown here is derived from an EMBL/GenBank/DDBJ whole genome shotgun (WGS) entry which is preliminary data.</text>
</comment>
<reference evidence="3 4" key="1">
    <citation type="submission" date="2019-06" db="EMBL/GenBank/DDBJ databases">
        <title>Sequencing the genomes of 1000 actinobacteria strains.</title>
        <authorList>
            <person name="Klenk H.-P."/>
        </authorList>
    </citation>
    <scope>NUCLEOTIDE SEQUENCE [LARGE SCALE GENOMIC DNA]</scope>
    <source>
        <strain evidence="3 4">DSM 24083</strain>
    </source>
</reference>
<accession>A0A542ZXX2</accession>
<proteinExistence type="predicted"/>
<name>A0A542ZXX2_9MICC</name>
<keyword evidence="2" id="KW-1133">Transmembrane helix</keyword>
<keyword evidence="2" id="KW-0472">Membrane</keyword>
<dbReference type="AlphaFoldDB" id="A0A542ZXX2"/>
<keyword evidence="2" id="KW-0812">Transmembrane</keyword>
<dbReference type="NCBIfam" id="NF042935">
    <property type="entry name" value="SCO6880_fam"/>
    <property type="match status" value="1"/>
</dbReference>
<gene>
    <name evidence="3" type="ORF">FB556_2725</name>
</gene>
<evidence type="ECO:0000256" key="1">
    <source>
        <dbReference type="SAM" id="MobiDB-lite"/>
    </source>
</evidence>
<feature type="region of interest" description="Disordered" evidence="1">
    <location>
        <begin position="392"/>
        <end position="411"/>
    </location>
</feature>
<evidence type="ECO:0008006" key="5">
    <source>
        <dbReference type="Google" id="ProtNLM"/>
    </source>
</evidence>
<feature type="non-terminal residue" evidence="3">
    <location>
        <position position="1"/>
    </location>
</feature>
<dbReference type="RefSeq" id="WP_170200485.1">
    <property type="nucleotide sequence ID" value="NZ_VFOU01000006.1"/>
</dbReference>
<organism evidence="3 4">
    <name type="scientific">Enteractinococcus coprophilus</name>
    <dbReference type="NCBI Taxonomy" id="1027633"/>
    <lineage>
        <taxon>Bacteria</taxon>
        <taxon>Bacillati</taxon>
        <taxon>Actinomycetota</taxon>
        <taxon>Actinomycetes</taxon>
        <taxon>Micrococcales</taxon>
        <taxon>Micrococcaceae</taxon>
    </lineage>
</organism>
<dbReference type="EMBL" id="VFOU01000006">
    <property type="protein sequence ID" value="TQL65208.1"/>
    <property type="molecule type" value="Genomic_DNA"/>
</dbReference>
<protein>
    <recommendedName>
        <fullName evidence="5">Type VII secretion protein EccE</fullName>
    </recommendedName>
</protein>
<evidence type="ECO:0000313" key="4">
    <source>
        <dbReference type="Proteomes" id="UP000319746"/>
    </source>
</evidence>
<evidence type="ECO:0000256" key="2">
    <source>
        <dbReference type="SAM" id="Phobius"/>
    </source>
</evidence>
<dbReference type="Proteomes" id="UP000319746">
    <property type="component" value="Unassembled WGS sequence"/>
</dbReference>
<feature type="transmembrane region" description="Helical" evidence="2">
    <location>
        <begin position="22"/>
        <end position="45"/>
    </location>
</feature>
<feature type="transmembrane region" description="Helical" evidence="2">
    <location>
        <begin position="51"/>
        <end position="69"/>
    </location>
</feature>
<evidence type="ECO:0000313" key="3">
    <source>
        <dbReference type="EMBL" id="TQL65208.1"/>
    </source>
</evidence>
<keyword evidence="4" id="KW-1185">Reference proteome</keyword>